<sequence>MAPFGKIYSYPGNFRVQRAQVVAAVNGLEVPLTENFQMRVTNQTPEFLAKFPMGKVPALECADGFCVAEGGAICTYLARAGPKAAQLLGADAKTEALIAQWSYFADTELIPSILPPAVMVLMKLIPFDEARYEKCAADTLRALKCLEAALQGGKKYLVGDSLTLADIMVSGTLFAATKFLVDAEMRKEAPNVVAWLQGLAALPEFEPLGELVLCETRTKA</sequence>
<evidence type="ECO:0000313" key="2">
    <source>
        <dbReference type="Proteomes" id="UP001497700"/>
    </source>
</evidence>
<evidence type="ECO:0000313" key="1">
    <source>
        <dbReference type="EMBL" id="KAI4861154.1"/>
    </source>
</evidence>
<gene>
    <name evidence="1" type="ORF">F4820DRAFT_461127</name>
</gene>
<keyword evidence="2" id="KW-1185">Reference proteome</keyword>
<proteinExistence type="predicted"/>
<reference evidence="1 2" key="1">
    <citation type="journal article" date="2022" name="New Phytol.">
        <title>Ecological generalism drives hyperdiversity of secondary metabolite gene clusters in xylarialean endophytes.</title>
        <authorList>
            <person name="Franco M.E.E."/>
            <person name="Wisecaver J.H."/>
            <person name="Arnold A.E."/>
            <person name="Ju Y.M."/>
            <person name="Slot J.C."/>
            <person name="Ahrendt S."/>
            <person name="Moore L.P."/>
            <person name="Eastman K.E."/>
            <person name="Scott K."/>
            <person name="Konkel Z."/>
            <person name="Mondo S.J."/>
            <person name="Kuo A."/>
            <person name="Hayes R.D."/>
            <person name="Haridas S."/>
            <person name="Andreopoulos B."/>
            <person name="Riley R."/>
            <person name="LaButti K."/>
            <person name="Pangilinan J."/>
            <person name="Lipzen A."/>
            <person name="Amirebrahimi M."/>
            <person name="Yan J."/>
            <person name="Adam C."/>
            <person name="Keymanesh K."/>
            <person name="Ng V."/>
            <person name="Louie K."/>
            <person name="Northen T."/>
            <person name="Drula E."/>
            <person name="Henrissat B."/>
            <person name="Hsieh H.M."/>
            <person name="Youens-Clark K."/>
            <person name="Lutzoni F."/>
            <person name="Miadlikowska J."/>
            <person name="Eastwood D.C."/>
            <person name="Hamelin R.C."/>
            <person name="Grigoriev I.V."/>
            <person name="U'Ren J.M."/>
        </authorList>
    </citation>
    <scope>NUCLEOTIDE SEQUENCE [LARGE SCALE GENOMIC DNA]</scope>
    <source>
        <strain evidence="1 2">CBS 119005</strain>
    </source>
</reference>
<accession>A0ACB9YP97</accession>
<dbReference type="Proteomes" id="UP001497700">
    <property type="component" value="Unassembled WGS sequence"/>
</dbReference>
<name>A0ACB9YP97_9PEZI</name>
<dbReference type="EMBL" id="MU393560">
    <property type="protein sequence ID" value="KAI4861154.1"/>
    <property type="molecule type" value="Genomic_DNA"/>
</dbReference>
<protein>
    <submittedName>
        <fullName evidence="1">Glutathione S-transferase</fullName>
    </submittedName>
</protein>
<organism evidence="1 2">
    <name type="scientific">Hypoxylon rubiginosum</name>
    <dbReference type="NCBI Taxonomy" id="110542"/>
    <lineage>
        <taxon>Eukaryota</taxon>
        <taxon>Fungi</taxon>
        <taxon>Dikarya</taxon>
        <taxon>Ascomycota</taxon>
        <taxon>Pezizomycotina</taxon>
        <taxon>Sordariomycetes</taxon>
        <taxon>Xylariomycetidae</taxon>
        <taxon>Xylariales</taxon>
        <taxon>Hypoxylaceae</taxon>
        <taxon>Hypoxylon</taxon>
    </lineage>
</organism>
<comment type="caution">
    <text evidence="1">The sequence shown here is derived from an EMBL/GenBank/DDBJ whole genome shotgun (WGS) entry which is preliminary data.</text>
</comment>